<dbReference type="InterPro" id="IPR013767">
    <property type="entry name" value="PAS_fold"/>
</dbReference>
<dbReference type="InterPro" id="IPR000014">
    <property type="entry name" value="PAS"/>
</dbReference>
<dbReference type="PROSITE" id="PS50109">
    <property type="entry name" value="HIS_KIN"/>
    <property type="match status" value="1"/>
</dbReference>
<accession>A0A2W5A4Z7</accession>
<keyword evidence="5" id="KW-0547">Nucleotide-binding</keyword>
<dbReference type="Gene3D" id="3.30.565.10">
    <property type="entry name" value="Histidine kinase-like ATPase, C-terminal domain"/>
    <property type="match status" value="1"/>
</dbReference>
<dbReference type="InterPro" id="IPR003661">
    <property type="entry name" value="HisK_dim/P_dom"/>
</dbReference>
<dbReference type="InterPro" id="IPR004358">
    <property type="entry name" value="Sig_transdc_His_kin-like_C"/>
</dbReference>
<feature type="domain" description="Histidine kinase" evidence="9">
    <location>
        <begin position="144"/>
        <end position="363"/>
    </location>
</feature>
<dbReference type="GO" id="GO:0000155">
    <property type="term" value="F:phosphorelay sensor kinase activity"/>
    <property type="evidence" value="ECO:0007669"/>
    <property type="project" value="InterPro"/>
</dbReference>
<dbReference type="EC" id="2.7.13.3" evidence="2"/>
<dbReference type="PANTHER" id="PTHR43065:SF10">
    <property type="entry name" value="PEROXIDE STRESS-ACTIVATED HISTIDINE KINASE MAK3"/>
    <property type="match status" value="1"/>
</dbReference>
<evidence type="ECO:0000256" key="6">
    <source>
        <dbReference type="ARBA" id="ARBA00022777"/>
    </source>
</evidence>
<organism evidence="10 11">
    <name type="scientific">Sphingomonas sanxanigenens</name>
    <dbReference type="NCBI Taxonomy" id="397260"/>
    <lineage>
        <taxon>Bacteria</taxon>
        <taxon>Pseudomonadati</taxon>
        <taxon>Pseudomonadota</taxon>
        <taxon>Alphaproteobacteria</taxon>
        <taxon>Sphingomonadales</taxon>
        <taxon>Sphingomonadaceae</taxon>
        <taxon>Sphingomonas</taxon>
    </lineage>
</organism>
<keyword evidence="7" id="KW-0067">ATP-binding</keyword>
<reference evidence="10 11" key="1">
    <citation type="submission" date="2017-08" db="EMBL/GenBank/DDBJ databases">
        <title>Infants hospitalized years apart are colonized by the same room-sourced microbial strains.</title>
        <authorList>
            <person name="Brooks B."/>
            <person name="Olm M.R."/>
            <person name="Firek B.A."/>
            <person name="Baker R."/>
            <person name="Thomas B.C."/>
            <person name="Morowitz M.J."/>
            <person name="Banfield J.F."/>
        </authorList>
    </citation>
    <scope>NUCLEOTIDE SEQUENCE [LARGE SCALE GENOMIC DNA]</scope>
    <source>
        <strain evidence="10">S2_018_000_R2_101</strain>
    </source>
</reference>
<dbReference type="InterPro" id="IPR035965">
    <property type="entry name" value="PAS-like_dom_sf"/>
</dbReference>
<comment type="caution">
    <text evidence="10">The sequence shown here is derived from an EMBL/GenBank/DDBJ whole genome shotgun (WGS) entry which is preliminary data.</text>
</comment>
<dbReference type="Pfam" id="PF00512">
    <property type="entry name" value="HisKA"/>
    <property type="match status" value="1"/>
</dbReference>
<dbReference type="SMART" id="SM00388">
    <property type="entry name" value="HisKA"/>
    <property type="match status" value="1"/>
</dbReference>
<keyword evidence="4" id="KW-0808">Transferase</keyword>
<keyword evidence="3" id="KW-0597">Phosphoprotein</keyword>
<dbReference type="PRINTS" id="PR00344">
    <property type="entry name" value="BCTRLSENSOR"/>
</dbReference>
<dbReference type="SUPFAM" id="SSF47384">
    <property type="entry name" value="Homodimeric domain of signal transducing histidine kinase"/>
    <property type="match status" value="1"/>
</dbReference>
<dbReference type="PANTHER" id="PTHR43065">
    <property type="entry name" value="SENSOR HISTIDINE KINASE"/>
    <property type="match status" value="1"/>
</dbReference>
<dbReference type="Gene3D" id="3.30.450.20">
    <property type="entry name" value="PAS domain"/>
    <property type="match status" value="1"/>
</dbReference>
<dbReference type="GO" id="GO:0006355">
    <property type="term" value="P:regulation of DNA-templated transcription"/>
    <property type="evidence" value="ECO:0007669"/>
    <property type="project" value="InterPro"/>
</dbReference>
<dbReference type="Proteomes" id="UP000249066">
    <property type="component" value="Unassembled WGS sequence"/>
</dbReference>
<sequence length="365" mass="38840">MAVPGRGLTGGAGSLPPAAELLNALPAAVIVVDPEGVVRELNSATEAMLNMGASLILSRPLSDVLILPLDYVNRAEHGFALSLYDLPLMTTRGHRLRADFIVTSLADRPGWTVLTLHHGAAAHQMGHRLERSGGVRAATGAAGMLAHEIKNPLSGIRGAAQLIEAGVDGEAKALTTLIRTEVDRIAALIDQMEGFTDTRSLPPRAENIYPIIDHARQVAAQGFGAEVTFRERFDPSLPAALVHRDTMIQVLVNLMKNAAEATGPGGTILLTTAYRHGVSVNLGPKIGRQSLPIELCVIDDGPGAPAEMVDHLFDPFVSSKRDGRGLGLALVDKLVRDMGGIIQYSREGEPEQTVFRLLLPRARGS</sequence>
<evidence type="ECO:0000256" key="4">
    <source>
        <dbReference type="ARBA" id="ARBA00022679"/>
    </source>
</evidence>
<evidence type="ECO:0000256" key="7">
    <source>
        <dbReference type="ARBA" id="ARBA00022840"/>
    </source>
</evidence>
<evidence type="ECO:0000256" key="8">
    <source>
        <dbReference type="ARBA" id="ARBA00023012"/>
    </source>
</evidence>
<proteinExistence type="predicted"/>
<evidence type="ECO:0000256" key="3">
    <source>
        <dbReference type="ARBA" id="ARBA00022553"/>
    </source>
</evidence>
<dbReference type="SUPFAM" id="SSF55874">
    <property type="entry name" value="ATPase domain of HSP90 chaperone/DNA topoisomerase II/histidine kinase"/>
    <property type="match status" value="1"/>
</dbReference>
<comment type="catalytic activity">
    <reaction evidence="1">
        <text>ATP + protein L-histidine = ADP + protein N-phospho-L-histidine.</text>
        <dbReference type="EC" id="2.7.13.3"/>
    </reaction>
</comment>
<dbReference type="InterPro" id="IPR036890">
    <property type="entry name" value="HATPase_C_sf"/>
</dbReference>
<protein>
    <recommendedName>
        <fullName evidence="2">histidine kinase</fullName>
        <ecNumber evidence="2">2.7.13.3</ecNumber>
    </recommendedName>
</protein>
<evidence type="ECO:0000259" key="9">
    <source>
        <dbReference type="PROSITE" id="PS50109"/>
    </source>
</evidence>
<dbReference type="SUPFAM" id="SSF55785">
    <property type="entry name" value="PYP-like sensor domain (PAS domain)"/>
    <property type="match status" value="1"/>
</dbReference>
<dbReference type="SMART" id="SM00387">
    <property type="entry name" value="HATPase_c"/>
    <property type="match status" value="1"/>
</dbReference>
<keyword evidence="6 10" id="KW-0418">Kinase</keyword>
<keyword evidence="8" id="KW-0902">Two-component regulatory system</keyword>
<evidence type="ECO:0000256" key="1">
    <source>
        <dbReference type="ARBA" id="ARBA00000085"/>
    </source>
</evidence>
<dbReference type="EMBL" id="QFNN01000093">
    <property type="protein sequence ID" value="PZO88367.1"/>
    <property type="molecule type" value="Genomic_DNA"/>
</dbReference>
<name>A0A2W5A4Z7_9SPHN</name>
<dbReference type="CDD" id="cd00082">
    <property type="entry name" value="HisKA"/>
    <property type="match status" value="1"/>
</dbReference>
<evidence type="ECO:0000256" key="5">
    <source>
        <dbReference type="ARBA" id="ARBA00022741"/>
    </source>
</evidence>
<dbReference type="InterPro" id="IPR036097">
    <property type="entry name" value="HisK_dim/P_sf"/>
</dbReference>
<dbReference type="Gene3D" id="1.10.287.130">
    <property type="match status" value="1"/>
</dbReference>
<evidence type="ECO:0000313" key="10">
    <source>
        <dbReference type="EMBL" id="PZO88367.1"/>
    </source>
</evidence>
<gene>
    <name evidence="10" type="ORF">DI623_12805</name>
</gene>
<dbReference type="Pfam" id="PF00989">
    <property type="entry name" value="PAS"/>
    <property type="match status" value="1"/>
</dbReference>
<evidence type="ECO:0000256" key="2">
    <source>
        <dbReference type="ARBA" id="ARBA00012438"/>
    </source>
</evidence>
<dbReference type="GO" id="GO:0005524">
    <property type="term" value="F:ATP binding"/>
    <property type="evidence" value="ECO:0007669"/>
    <property type="project" value="UniProtKB-KW"/>
</dbReference>
<dbReference type="Pfam" id="PF02518">
    <property type="entry name" value="HATPase_c"/>
    <property type="match status" value="1"/>
</dbReference>
<dbReference type="InterPro" id="IPR005467">
    <property type="entry name" value="His_kinase_dom"/>
</dbReference>
<dbReference type="InterPro" id="IPR003594">
    <property type="entry name" value="HATPase_dom"/>
</dbReference>
<dbReference type="CDD" id="cd00130">
    <property type="entry name" value="PAS"/>
    <property type="match status" value="1"/>
</dbReference>
<dbReference type="AlphaFoldDB" id="A0A2W5A4Z7"/>
<evidence type="ECO:0000313" key="11">
    <source>
        <dbReference type="Proteomes" id="UP000249066"/>
    </source>
</evidence>